<evidence type="ECO:0000313" key="4">
    <source>
        <dbReference type="Proteomes" id="UP001382455"/>
    </source>
</evidence>
<dbReference type="InterPro" id="IPR050640">
    <property type="entry name" value="Bact_2-comp_sensor_kinase"/>
</dbReference>
<proteinExistence type="predicted"/>
<sequence>MHWLTKHKVVIGINLLLFSLILLVSFIWEFSPLRVEGVDSERLIHYTIHIILLPLLIIYLPLKLIRQRSNSGKKAYFAGLILCVLAGLASATYTHTVSVPGSFLFKIEGGTKQVTDPDYDHSGENNSYMTFTISTSIKGYDKPLGPAYFYVEAFLHSIFYCFYMLCYLQAYGIMHKHKLKEKLKQQQLDVLQYQLNPHFLFNSLNSIRGMLYEDVSEAKKLLLEFRQLFKHHFDNKQHCIALKQELLLCRHYLKLEKVRFEERLNVDLKVPSECEIMLVPSMSIFTLIENAIKHGIGQIPSGGTIAISVAKQDKKLSITVSNPINKTARQADGTRTGLANLEARLALLYRDNFTINSERSDDQFSVELQIPLKKDKTGE</sequence>
<keyword evidence="4" id="KW-1185">Reference proteome</keyword>
<keyword evidence="1" id="KW-1133">Transmembrane helix</keyword>
<dbReference type="Pfam" id="PF06580">
    <property type="entry name" value="His_kinase"/>
    <property type="match status" value="1"/>
</dbReference>
<dbReference type="PANTHER" id="PTHR34220">
    <property type="entry name" value="SENSOR HISTIDINE KINASE YPDA"/>
    <property type="match status" value="1"/>
</dbReference>
<comment type="caution">
    <text evidence="3">The sequence shown here is derived from an EMBL/GenBank/DDBJ whole genome shotgun (WGS) entry which is preliminary data.</text>
</comment>
<dbReference type="Proteomes" id="UP001382455">
    <property type="component" value="Unassembled WGS sequence"/>
</dbReference>
<keyword evidence="1" id="KW-0812">Transmembrane</keyword>
<dbReference type="PANTHER" id="PTHR34220:SF7">
    <property type="entry name" value="SENSOR HISTIDINE KINASE YPDA"/>
    <property type="match status" value="1"/>
</dbReference>
<keyword evidence="3" id="KW-0418">Kinase</keyword>
<feature type="transmembrane region" description="Helical" evidence="1">
    <location>
        <begin position="43"/>
        <end position="62"/>
    </location>
</feature>
<organism evidence="3 4">
    <name type="scientific">Pseudoalteromonas spongiae</name>
    <dbReference type="NCBI Taxonomy" id="298657"/>
    <lineage>
        <taxon>Bacteria</taxon>
        <taxon>Pseudomonadati</taxon>
        <taxon>Pseudomonadota</taxon>
        <taxon>Gammaproteobacteria</taxon>
        <taxon>Alteromonadales</taxon>
        <taxon>Pseudoalteromonadaceae</taxon>
        <taxon>Pseudoalteromonas</taxon>
    </lineage>
</organism>
<keyword evidence="1" id="KW-0472">Membrane</keyword>
<reference evidence="3 4" key="1">
    <citation type="submission" date="2023-12" db="EMBL/GenBank/DDBJ databases">
        <title>Friends and Foes: Symbiotic and Algicidal bacterial influence on Karenia brevis blooms.</title>
        <authorList>
            <person name="Fei C."/>
            <person name="Mohamed A.R."/>
            <person name="Booker A."/>
            <person name="Arshad M."/>
            <person name="Klass S."/>
            <person name="Ahn S."/>
            <person name="Gilbert P.M."/>
            <person name="Heil C.A."/>
            <person name="Martinez J.M."/>
            <person name="Amin S.A."/>
        </authorList>
    </citation>
    <scope>NUCLEOTIDE SEQUENCE [LARGE SCALE GENOMIC DNA]</scope>
    <source>
        <strain evidence="3 4">CE15</strain>
    </source>
</reference>
<evidence type="ECO:0000313" key="3">
    <source>
        <dbReference type="EMBL" id="MEI4550708.1"/>
    </source>
</evidence>
<dbReference type="RefSeq" id="WP_336435804.1">
    <property type="nucleotide sequence ID" value="NZ_JBAWKS010000001.1"/>
</dbReference>
<name>A0ABU8EX14_9GAMM</name>
<feature type="domain" description="Signal transduction histidine kinase internal region" evidence="2">
    <location>
        <begin position="187"/>
        <end position="264"/>
    </location>
</feature>
<dbReference type="EMBL" id="JBAWKS010000001">
    <property type="protein sequence ID" value="MEI4550708.1"/>
    <property type="molecule type" value="Genomic_DNA"/>
</dbReference>
<dbReference type="InterPro" id="IPR036890">
    <property type="entry name" value="HATPase_C_sf"/>
</dbReference>
<feature type="transmembrane region" description="Helical" evidence="1">
    <location>
        <begin position="153"/>
        <end position="174"/>
    </location>
</feature>
<feature type="transmembrane region" description="Helical" evidence="1">
    <location>
        <begin position="74"/>
        <end position="93"/>
    </location>
</feature>
<feature type="transmembrane region" description="Helical" evidence="1">
    <location>
        <begin position="9"/>
        <end position="28"/>
    </location>
</feature>
<dbReference type="SUPFAM" id="SSF55874">
    <property type="entry name" value="ATPase domain of HSP90 chaperone/DNA topoisomerase II/histidine kinase"/>
    <property type="match status" value="1"/>
</dbReference>
<dbReference type="Gene3D" id="3.30.565.10">
    <property type="entry name" value="Histidine kinase-like ATPase, C-terminal domain"/>
    <property type="match status" value="1"/>
</dbReference>
<evidence type="ECO:0000259" key="2">
    <source>
        <dbReference type="Pfam" id="PF06580"/>
    </source>
</evidence>
<accession>A0ABU8EX14</accession>
<dbReference type="GO" id="GO:0016301">
    <property type="term" value="F:kinase activity"/>
    <property type="evidence" value="ECO:0007669"/>
    <property type="project" value="UniProtKB-KW"/>
</dbReference>
<protein>
    <submittedName>
        <fullName evidence="3">Histidine kinase</fullName>
    </submittedName>
</protein>
<gene>
    <name evidence="3" type="ORF">WAE96_13640</name>
</gene>
<dbReference type="InterPro" id="IPR010559">
    <property type="entry name" value="Sig_transdc_His_kin_internal"/>
</dbReference>
<evidence type="ECO:0000256" key="1">
    <source>
        <dbReference type="SAM" id="Phobius"/>
    </source>
</evidence>
<keyword evidence="3" id="KW-0808">Transferase</keyword>